<keyword evidence="6 7" id="KW-0342">GTP-binding</keyword>
<evidence type="ECO:0000313" key="9">
    <source>
        <dbReference type="EMBL" id="CAI4030369.1"/>
    </source>
</evidence>
<comment type="catalytic activity">
    <reaction evidence="7">
        <text>IMP + L-aspartate + GTP = N(6)-(1,2-dicarboxyethyl)-AMP + GDP + phosphate + 2 H(+)</text>
        <dbReference type="Rhea" id="RHEA:15753"/>
        <dbReference type="ChEBI" id="CHEBI:15378"/>
        <dbReference type="ChEBI" id="CHEBI:29991"/>
        <dbReference type="ChEBI" id="CHEBI:37565"/>
        <dbReference type="ChEBI" id="CHEBI:43474"/>
        <dbReference type="ChEBI" id="CHEBI:57567"/>
        <dbReference type="ChEBI" id="CHEBI:58053"/>
        <dbReference type="ChEBI" id="CHEBI:58189"/>
        <dbReference type="EC" id="6.3.4.4"/>
    </reaction>
</comment>
<feature type="binding site" description="in other chain" evidence="7">
    <location>
        <position position="193"/>
    </location>
    <ligand>
        <name>IMP</name>
        <dbReference type="ChEBI" id="CHEBI:58053"/>
        <note>ligand shared between dimeric partners</note>
    </ligand>
</feature>
<evidence type="ECO:0000256" key="1">
    <source>
        <dbReference type="ARBA" id="ARBA00022598"/>
    </source>
</evidence>
<dbReference type="GO" id="GO:0000287">
    <property type="term" value="F:magnesium ion binding"/>
    <property type="evidence" value="ECO:0007669"/>
    <property type="project" value="UniProtKB-UniRule"/>
</dbReference>
<dbReference type="PANTHER" id="PTHR11846">
    <property type="entry name" value="ADENYLOSUCCINATE SYNTHETASE"/>
    <property type="match status" value="1"/>
</dbReference>
<dbReference type="Proteomes" id="UP001179121">
    <property type="component" value="Chromosome"/>
</dbReference>
<dbReference type="InterPro" id="IPR027417">
    <property type="entry name" value="P-loop_NTPase"/>
</dbReference>
<comment type="pathway">
    <text evidence="7">Purine metabolism; AMP biosynthesis via de novo pathway; AMP from IMP: step 1/2.</text>
</comment>
<dbReference type="EC" id="6.3.4.4" evidence="7"/>
<dbReference type="AlphaFoldDB" id="A0AA86MWV4"/>
<gene>
    <name evidence="7" type="primary">purA</name>
    <name evidence="9" type="ORF">DNFV4_00797</name>
</gene>
<dbReference type="GO" id="GO:0005737">
    <property type="term" value="C:cytoplasm"/>
    <property type="evidence" value="ECO:0007669"/>
    <property type="project" value="UniProtKB-SubCell"/>
</dbReference>
<dbReference type="RefSeq" id="WP_289267359.1">
    <property type="nucleotide sequence ID" value="NZ_OX365700.1"/>
</dbReference>
<feature type="region of interest" description="Disordered" evidence="8">
    <location>
        <begin position="329"/>
        <end position="349"/>
    </location>
</feature>
<dbReference type="InterPro" id="IPR042111">
    <property type="entry name" value="Adenylosuccinate_synth_dom3"/>
</dbReference>
<dbReference type="PANTHER" id="PTHR11846:SF0">
    <property type="entry name" value="ADENYLOSUCCINATE SYNTHETASE"/>
    <property type="match status" value="1"/>
</dbReference>
<feature type="binding site" evidence="7">
    <location>
        <position position="137"/>
    </location>
    <ligand>
        <name>IMP</name>
        <dbReference type="ChEBI" id="CHEBI:58053"/>
        <note>ligand shared between dimeric partners</note>
    </ligand>
</feature>
<keyword evidence="10" id="KW-1185">Reference proteome</keyword>
<keyword evidence="3 7" id="KW-0547">Nucleotide-binding</keyword>
<reference evidence="9" key="1">
    <citation type="submission" date="2022-10" db="EMBL/GenBank/DDBJ databases">
        <authorList>
            <person name="Koch H."/>
        </authorList>
    </citation>
    <scope>NUCLEOTIDE SEQUENCE</scope>
    <source>
        <strain evidence="9">DNF</strain>
    </source>
</reference>
<accession>A0AA86MWV4</accession>
<feature type="binding site" evidence="7">
    <location>
        <begin position="330"/>
        <end position="332"/>
    </location>
    <ligand>
        <name>GTP</name>
        <dbReference type="ChEBI" id="CHEBI:37565"/>
    </ligand>
</feature>
<dbReference type="Gene3D" id="3.90.170.10">
    <property type="entry name" value="Adenylosuccinate Synthetase, subunit A, domain 3"/>
    <property type="match status" value="1"/>
</dbReference>
<evidence type="ECO:0000313" key="10">
    <source>
        <dbReference type="Proteomes" id="UP001179121"/>
    </source>
</evidence>
<keyword evidence="5 7" id="KW-0460">Magnesium</keyword>
<comment type="caution">
    <text evidence="7">Lacks conserved residue(s) required for the propagation of feature annotation.</text>
</comment>
<organism evidence="9 10">
    <name type="scientific">Nitrospira tepida</name>
    <dbReference type="NCBI Taxonomy" id="2973512"/>
    <lineage>
        <taxon>Bacteria</taxon>
        <taxon>Pseudomonadati</taxon>
        <taxon>Nitrospirota</taxon>
        <taxon>Nitrospiria</taxon>
        <taxon>Nitrospirales</taxon>
        <taxon>Nitrospiraceae</taxon>
        <taxon>Nitrospira</taxon>
    </lineage>
</organism>
<dbReference type="InterPro" id="IPR042109">
    <property type="entry name" value="Adenylosuccinate_synth_dom1"/>
</dbReference>
<keyword evidence="2 7" id="KW-0479">Metal-binding</keyword>
<evidence type="ECO:0000256" key="2">
    <source>
        <dbReference type="ARBA" id="ARBA00022723"/>
    </source>
</evidence>
<comment type="function">
    <text evidence="7">Plays an important role in the de novo pathway of purine nucleotide biosynthesis. Catalyzes the first committed step in the biosynthesis of AMP from IMP.</text>
</comment>
<dbReference type="SUPFAM" id="SSF52540">
    <property type="entry name" value="P-loop containing nucleoside triphosphate hydrolases"/>
    <property type="match status" value="1"/>
</dbReference>
<feature type="binding site" description="in other chain" evidence="7">
    <location>
        <position position="177"/>
    </location>
    <ligand>
        <name>IMP</name>
        <dbReference type="ChEBI" id="CHEBI:58053"/>
        <note>ligand shared between dimeric partners</note>
    </ligand>
</feature>
<protein>
    <recommendedName>
        <fullName evidence="7">Adenylosuccinate synthetase</fullName>
        <shortName evidence="7">AMPSase</shortName>
        <shortName evidence="7">AdSS</shortName>
        <ecNumber evidence="7">6.3.4.4</ecNumber>
    </recommendedName>
    <alternativeName>
        <fullName evidence="7">IMP--aspartate ligase</fullName>
    </alternativeName>
</protein>
<feature type="binding site" description="in other chain" evidence="7">
    <location>
        <position position="123"/>
    </location>
    <ligand>
        <name>IMP</name>
        <dbReference type="ChEBI" id="CHEBI:58053"/>
        <note>ligand shared between dimeric partners</note>
    </ligand>
</feature>
<dbReference type="GO" id="GO:0044208">
    <property type="term" value="P:'de novo' AMP biosynthetic process"/>
    <property type="evidence" value="ECO:0007669"/>
    <property type="project" value="UniProtKB-UniRule"/>
</dbReference>
<dbReference type="EMBL" id="OX365700">
    <property type="protein sequence ID" value="CAI4030369.1"/>
    <property type="molecule type" value="Genomic_DNA"/>
</dbReference>
<dbReference type="InterPro" id="IPR001114">
    <property type="entry name" value="Adenylosuccinate_synthetase"/>
</dbReference>
<feature type="binding site" evidence="7">
    <location>
        <position position="41"/>
    </location>
    <ligand>
        <name>Mg(2+)</name>
        <dbReference type="ChEBI" id="CHEBI:18420"/>
    </ligand>
</feature>
<dbReference type="GO" id="GO:0005525">
    <property type="term" value="F:GTP binding"/>
    <property type="evidence" value="ECO:0007669"/>
    <property type="project" value="UniProtKB-UniRule"/>
</dbReference>
<feature type="binding site" evidence="7">
    <location>
        <position position="264"/>
    </location>
    <ligand>
        <name>GTP</name>
        <dbReference type="ChEBI" id="CHEBI:37565"/>
    </ligand>
</feature>
<feature type="binding site" evidence="7">
    <location>
        <begin position="258"/>
        <end position="264"/>
    </location>
    <ligand>
        <name>substrate</name>
    </ligand>
</feature>
<dbReference type="GO" id="GO:0004019">
    <property type="term" value="F:adenylosuccinate synthase activity"/>
    <property type="evidence" value="ECO:0007669"/>
    <property type="project" value="UniProtKB-UniRule"/>
</dbReference>
<evidence type="ECO:0000256" key="3">
    <source>
        <dbReference type="ARBA" id="ARBA00022741"/>
    </source>
</evidence>
<dbReference type="GO" id="GO:0046040">
    <property type="term" value="P:IMP metabolic process"/>
    <property type="evidence" value="ECO:0007669"/>
    <property type="project" value="TreeGrafter"/>
</dbReference>
<evidence type="ECO:0000256" key="7">
    <source>
        <dbReference type="HAMAP-Rule" id="MF_00011"/>
    </source>
</evidence>
<dbReference type="Pfam" id="PF00709">
    <property type="entry name" value="Adenylsucc_synt"/>
    <property type="match status" value="2"/>
</dbReference>
<dbReference type="Gene3D" id="3.40.440.10">
    <property type="entry name" value="Adenylosuccinate Synthetase, subunit A, domain 1"/>
    <property type="match status" value="2"/>
</dbReference>
<evidence type="ECO:0000256" key="8">
    <source>
        <dbReference type="SAM" id="MobiDB-lite"/>
    </source>
</evidence>
<feature type="binding site" description="in other chain" evidence="7">
    <location>
        <position position="262"/>
    </location>
    <ligand>
        <name>IMP</name>
        <dbReference type="ChEBI" id="CHEBI:58053"/>
        <note>ligand shared between dimeric partners</note>
    </ligand>
</feature>
<keyword evidence="7" id="KW-0963">Cytoplasm</keyword>
<evidence type="ECO:0000256" key="6">
    <source>
        <dbReference type="ARBA" id="ARBA00023134"/>
    </source>
</evidence>
<feature type="binding site" description="in other chain" evidence="7">
    <location>
        <begin position="39"/>
        <end position="42"/>
    </location>
    <ligand>
        <name>IMP</name>
        <dbReference type="ChEBI" id="CHEBI:58053"/>
        <note>ligand shared between dimeric partners</note>
    </ligand>
</feature>
<proteinExistence type="inferred from homology"/>
<name>A0AA86MWV4_9BACT</name>
<dbReference type="HAMAP" id="MF_00011">
    <property type="entry name" value="Adenylosucc_synth"/>
    <property type="match status" value="1"/>
</dbReference>
<feature type="binding site" evidence="7">
    <location>
        <begin position="41"/>
        <end position="43"/>
    </location>
    <ligand>
        <name>GTP</name>
        <dbReference type="ChEBI" id="CHEBI:37565"/>
    </ligand>
</feature>
<feature type="active site" description="Proton donor" evidence="7">
    <location>
        <position position="42"/>
    </location>
</feature>
<evidence type="ECO:0000256" key="4">
    <source>
        <dbReference type="ARBA" id="ARBA00022755"/>
    </source>
</evidence>
<keyword evidence="1 7" id="KW-0436">Ligase</keyword>
<dbReference type="SMART" id="SM00788">
    <property type="entry name" value="Adenylsucc_synt"/>
    <property type="match status" value="1"/>
</dbReference>
<comment type="subcellular location">
    <subcellularLocation>
        <location evidence="7">Cytoplasm</location>
    </subcellularLocation>
</comment>
<comment type="cofactor">
    <cofactor evidence="7">
        <name>Mg(2+)</name>
        <dbReference type="ChEBI" id="CHEBI:18420"/>
    </cofactor>
    <text evidence="7">Binds 1 Mg(2+) ion per subunit.</text>
</comment>
<keyword evidence="4 7" id="KW-0658">Purine biosynthesis</keyword>
<feature type="binding site" evidence="7">
    <location>
        <begin position="290"/>
        <end position="292"/>
    </location>
    <ligand>
        <name>GTP</name>
        <dbReference type="ChEBI" id="CHEBI:37565"/>
    </ligand>
</feature>
<evidence type="ECO:0000256" key="5">
    <source>
        <dbReference type="ARBA" id="ARBA00022842"/>
    </source>
</evidence>
<comment type="subunit">
    <text evidence="7">Homodimer.</text>
</comment>
<comment type="similarity">
    <text evidence="7">Belongs to the adenylosuccinate synthetase family.</text>
</comment>
<sequence length="349" mass="37866">MPLTVVVGGQFGSEGKGKVTSYLALRDRVDIVVRCGGPNSGHTVDVDGQRYELRLLPCGFLNPNTRLLLAAGSLIAPDILLAEIKAAGIDASRVGVDRNAGIISGDYAEEEKKLLLRDRLGSTLSGTGIAVAYRVLRKPDFKLAKDIPELKPFLTDVSAEVNGVLDKGGKVIIEGTQGFGLSVYHSPHYPYATSRDTTASGFLSEVGVSPRLVTDIVMAVRTYPIRVAGSSGPLLNEVTWEEVRRRSGYPTDIREFTTTTKKLRRVGLFDLELVRRAVMVNRPTQIALHGADYLSYLNKSVRTHEELDHLTRSFITDLENATGVPVSITGTGPANEELIDRGNHFHGAS</sequence>
<dbReference type="KEGG" id="nti:DNFV4_00797"/>